<dbReference type="EMBL" id="JAWDGP010001563">
    <property type="protein sequence ID" value="KAK3790192.1"/>
    <property type="molecule type" value="Genomic_DNA"/>
</dbReference>
<evidence type="ECO:0000313" key="2">
    <source>
        <dbReference type="Proteomes" id="UP001283361"/>
    </source>
</evidence>
<sequence length="142" mass="16321">MDLNRERWAMGLTQKVGHTLVLVIEPICARLINAVDTINNQLSDHRLHTLDFINSNAESIKRSVQSRNIKKKDTVSLIKAGTRRTVLGSPCPSTITAERLDSTLRVTLDKHTPVFKRRIIEAPISLWFYLFFQRLKIKNEIN</sequence>
<reference evidence="1" key="1">
    <citation type="journal article" date="2023" name="G3 (Bethesda)">
        <title>A reference genome for the long-term kleptoplast-retaining sea slug Elysia crispata morphotype clarki.</title>
        <authorList>
            <person name="Eastman K.E."/>
            <person name="Pendleton A.L."/>
            <person name="Shaikh M.A."/>
            <person name="Suttiyut T."/>
            <person name="Ogas R."/>
            <person name="Tomko P."/>
            <person name="Gavelis G."/>
            <person name="Widhalm J.R."/>
            <person name="Wisecaver J.H."/>
        </authorList>
    </citation>
    <scope>NUCLEOTIDE SEQUENCE</scope>
    <source>
        <strain evidence="1">ECLA1</strain>
    </source>
</reference>
<dbReference type="Proteomes" id="UP001283361">
    <property type="component" value="Unassembled WGS sequence"/>
</dbReference>
<organism evidence="1 2">
    <name type="scientific">Elysia crispata</name>
    <name type="common">lettuce slug</name>
    <dbReference type="NCBI Taxonomy" id="231223"/>
    <lineage>
        <taxon>Eukaryota</taxon>
        <taxon>Metazoa</taxon>
        <taxon>Spiralia</taxon>
        <taxon>Lophotrochozoa</taxon>
        <taxon>Mollusca</taxon>
        <taxon>Gastropoda</taxon>
        <taxon>Heterobranchia</taxon>
        <taxon>Euthyneura</taxon>
        <taxon>Panpulmonata</taxon>
        <taxon>Sacoglossa</taxon>
        <taxon>Placobranchoidea</taxon>
        <taxon>Plakobranchidae</taxon>
        <taxon>Elysia</taxon>
    </lineage>
</organism>
<name>A0AAE1ALU8_9GAST</name>
<dbReference type="AlphaFoldDB" id="A0AAE1ALU8"/>
<protein>
    <submittedName>
        <fullName evidence="1">Uncharacterized protein</fullName>
    </submittedName>
</protein>
<gene>
    <name evidence="1" type="ORF">RRG08_007797</name>
</gene>
<keyword evidence="2" id="KW-1185">Reference proteome</keyword>
<proteinExistence type="predicted"/>
<comment type="caution">
    <text evidence="1">The sequence shown here is derived from an EMBL/GenBank/DDBJ whole genome shotgun (WGS) entry which is preliminary data.</text>
</comment>
<evidence type="ECO:0000313" key="1">
    <source>
        <dbReference type="EMBL" id="KAK3790192.1"/>
    </source>
</evidence>
<accession>A0AAE1ALU8</accession>